<feature type="transmembrane region" description="Helical" evidence="1">
    <location>
        <begin position="81"/>
        <end position="103"/>
    </location>
</feature>
<keyword evidence="1" id="KW-0812">Transmembrane</keyword>
<name>A0A2S9YTZ6_9BACT</name>
<dbReference type="Proteomes" id="UP000238823">
    <property type="component" value="Unassembled WGS sequence"/>
</dbReference>
<evidence type="ECO:0000313" key="3">
    <source>
        <dbReference type="Proteomes" id="UP000238823"/>
    </source>
</evidence>
<evidence type="ECO:0000313" key="2">
    <source>
        <dbReference type="EMBL" id="PRQ08554.1"/>
    </source>
</evidence>
<dbReference type="Gene3D" id="3.40.50.150">
    <property type="entry name" value="Vaccinia Virus protein VP39"/>
    <property type="match status" value="1"/>
</dbReference>
<dbReference type="OrthoDB" id="8540330at2"/>
<feature type="transmembrane region" description="Helical" evidence="1">
    <location>
        <begin position="687"/>
        <end position="713"/>
    </location>
</feature>
<dbReference type="AlphaFoldDB" id="A0A2S9YTZ6"/>
<feature type="transmembrane region" description="Helical" evidence="1">
    <location>
        <begin position="656"/>
        <end position="675"/>
    </location>
</feature>
<feature type="transmembrane region" description="Helical" evidence="1">
    <location>
        <begin position="205"/>
        <end position="225"/>
    </location>
</feature>
<feature type="transmembrane region" description="Helical" evidence="1">
    <location>
        <begin position="756"/>
        <end position="777"/>
    </location>
</feature>
<protein>
    <recommendedName>
        <fullName evidence="4">Spermidine synthase</fullName>
    </recommendedName>
</protein>
<dbReference type="EMBL" id="PVNL01000041">
    <property type="protein sequence ID" value="PRQ08554.1"/>
    <property type="molecule type" value="Genomic_DNA"/>
</dbReference>
<evidence type="ECO:0000256" key="1">
    <source>
        <dbReference type="SAM" id="Phobius"/>
    </source>
</evidence>
<organism evidence="2 3">
    <name type="scientific">Enhygromyxa salina</name>
    <dbReference type="NCBI Taxonomy" id="215803"/>
    <lineage>
        <taxon>Bacteria</taxon>
        <taxon>Pseudomonadati</taxon>
        <taxon>Myxococcota</taxon>
        <taxon>Polyangia</taxon>
        <taxon>Nannocystales</taxon>
        <taxon>Nannocystaceae</taxon>
        <taxon>Enhygromyxa</taxon>
    </lineage>
</organism>
<feature type="transmembrane region" description="Helical" evidence="1">
    <location>
        <begin position="180"/>
        <end position="198"/>
    </location>
</feature>
<dbReference type="RefSeq" id="WP_146157508.1">
    <property type="nucleotide sequence ID" value="NZ_PVNL01000041.1"/>
</dbReference>
<reference evidence="2 3" key="1">
    <citation type="submission" date="2018-03" db="EMBL/GenBank/DDBJ databases">
        <title>Draft Genome Sequences of the Obligatory Marine Myxobacteria Enhygromyxa salina SWB007.</title>
        <authorList>
            <person name="Poehlein A."/>
            <person name="Moghaddam J.A."/>
            <person name="Harms H."/>
            <person name="Alanjari M."/>
            <person name="Koenig G.M."/>
            <person name="Daniel R."/>
            <person name="Schaeberle T.F."/>
        </authorList>
    </citation>
    <scope>NUCLEOTIDE SEQUENCE [LARGE SCALE GENOMIC DNA]</scope>
    <source>
        <strain evidence="2 3">SWB007</strain>
    </source>
</reference>
<dbReference type="InterPro" id="IPR029063">
    <property type="entry name" value="SAM-dependent_MTases_sf"/>
</dbReference>
<evidence type="ECO:0008006" key="4">
    <source>
        <dbReference type="Google" id="ProtNLM"/>
    </source>
</evidence>
<feature type="transmembrane region" description="Helical" evidence="1">
    <location>
        <begin position="123"/>
        <end position="142"/>
    </location>
</feature>
<keyword evidence="1" id="KW-1133">Transmembrane helix</keyword>
<gene>
    <name evidence="2" type="ORF">ENSA7_18400</name>
</gene>
<dbReference type="SUPFAM" id="SSF53335">
    <property type="entry name" value="S-adenosyl-L-methionine-dependent methyltransferases"/>
    <property type="match status" value="1"/>
</dbReference>
<keyword evidence="1" id="KW-0472">Membrane</keyword>
<accession>A0A2S9YTZ6</accession>
<comment type="caution">
    <text evidence="2">The sequence shown here is derived from an EMBL/GenBank/DDBJ whole genome shotgun (WGS) entry which is preliminary data.</text>
</comment>
<feature type="transmembrane region" description="Helical" evidence="1">
    <location>
        <begin position="50"/>
        <end position="69"/>
    </location>
</feature>
<feature type="transmembrane region" description="Helical" evidence="1">
    <location>
        <begin position="555"/>
        <end position="581"/>
    </location>
</feature>
<feature type="transmembrane region" description="Helical" evidence="1">
    <location>
        <begin position="593"/>
        <end position="611"/>
    </location>
</feature>
<feature type="transmembrane region" description="Helical" evidence="1">
    <location>
        <begin position="154"/>
        <end position="174"/>
    </location>
</feature>
<feature type="transmembrane region" description="Helical" evidence="1">
    <location>
        <begin position="623"/>
        <end position="644"/>
    </location>
</feature>
<proteinExistence type="predicted"/>
<feature type="transmembrane region" description="Helical" evidence="1">
    <location>
        <begin position="725"/>
        <end position="744"/>
    </location>
</feature>
<sequence>MHAQSSEPSTDRQPSNYRGLVFATALCCLMFELVLARLVDFHLGADNAYLALPIAFLGLALGSLHVHLVPGSIERFSLRRALAVLVGLCVGGLLFAFLFFSWVMPVTATNATVGHLGYLAKKTAIFVVVMLLPFHSFGRILTSIYQLRRDDIGSIYAADLLGAALACAMTPVAFHFGGLPTVIVVLIVLSFVPLVLSLDSARSKLIAAVAIVVFAGGAERLIAWADSSVDYASFDGIGATEEIAHGWNEHSRVAVVEVTSSKGKKSHTIIHNNSRSAVRVWRYKPVNKPAVPKQFEGREAPWVLGRQPTNMLVMFAGTGAEMIALDRFSGGDTPITGVELNGLVEQLGRETPQLKNHRIAEFLDNDHIDLVIDEGRHFLTTRPPGTKYDLIYMGSNAATTAVTGHTTKYLDTIEAYETYLDLLAPGGLIVFDHQPLNKRISNMRHVFERRGIPDFQDKVIIVDSRHSNDDMIIAPDGFTQEELDRAIAFVSANHARRARHIRYLPREGYKRTAVYRELIEGDIHDDVFTDDRPFMRDLDLPNYKLIPTAEQRESLAWYVTWIKVTTVVVLSMIAVVFIGVASLRRESRAPAPVLLYLLLTGFCFMLCEVAIMAKLELFLTQPLLSMAAVLSLFLLTSGVGSAIYPRLVRLHDTRVLAGLAAAAVVLVTVVLDAMVGNLLHLPVALKLVLATVAIAPLGVVLGLFYPHLVSCLIDQDRAQTVSISYGLSTLSSVVGSAYALAAMINLGFDRLLHQAALGYVALFVFAVGYGLAGGRWLSRTAR</sequence>
<feature type="transmembrane region" description="Helical" evidence="1">
    <location>
        <begin position="20"/>
        <end position="38"/>
    </location>
</feature>